<dbReference type="GO" id="GO:0005737">
    <property type="term" value="C:cytoplasm"/>
    <property type="evidence" value="ECO:0007669"/>
    <property type="project" value="UniProtKB-SubCell"/>
</dbReference>
<dbReference type="SMART" id="SM00562">
    <property type="entry name" value="NDK"/>
    <property type="match status" value="1"/>
</dbReference>
<protein>
    <recommendedName>
        <fullName evidence="4 12">Nucleoside diphosphate kinase</fullName>
        <shortName evidence="12">NDK</shortName>
        <shortName evidence="12">NDP kinase</shortName>
        <ecNumber evidence="3 12">2.7.4.6</ecNumber>
    </recommendedName>
    <alternativeName>
        <fullName evidence="12">Nucleoside-2-P kinase</fullName>
    </alternativeName>
</protein>
<dbReference type="EC" id="2.7.4.6" evidence="3 12"/>
<comment type="caution">
    <text evidence="16">The sequence shown here is derived from an EMBL/GenBank/DDBJ whole genome shotgun (WGS) entry which is preliminary data.</text>
</comment>
<keyword evidence="7 12" id="KW-0547">Nucleotide-binding</keyword>
<feature type="binding site" evidence="12">
    <location>
        <position position="102"/>
    </location>
    <ligand>
        <name>ATP</name>
        <dbReference type="ChEBI" id="CHEBI:30616"/>
    </ligand>
</feature>
<dbReference type="InterPro" id="IPR036850">
    <property type="entry name" value="NDK-like_dom_sf"/>
</dbReference>
<dbReference type="PROSITE" id="PS51374">
    <property type="entry name" value="NDPK_LIKE"/>
    <property type="match status" value="1"/>
</dbReference>
<dbReference type="InterPro" id="IPR034907">
    <property type="entry name" value="NDK-like_dom"/>
</dbReference>
<dbReference type="PANTHER" id="PTHR11349">
    <property type="entry name" value="NUCLEOSIDE DIPHOSPHATE KINASE"/>
    <property type="match status" value="1"/>
</dbReference>
<keyword evidence="12" id="KW-0597">Phosphoprotein</keyword>
<evidence type="ECO:0000256" key="6">
    <source>
        <dbReference type="ARBA" id="ARBA00022723"/>
    </source>
</evidence>
<comment type="catalytic activity">
    <reaction evidence="12">
        <text>a ribonucleoside 5'-diphosphate + ATP = a ribonucleoside 5'-triphosphate + ADP</text>
        <dbReference type="Rhea" id="RHEA:18113"/>
        <dbReference type="ChEBI" id="CHEBI:30616"/>
        <dbReference type="ChEBI" id="CHEBI:57930"/>
        <dbReference type="ChEBI" id="CHEBI:61557"/>
        <dbReference type="ChEBI" id="CHEBI:456216"/>
        <dbReference type="EC" id="2.7.4.6"/>
    </reaction>
</comment>
<keyword evidence="17" id="KW-1185">Reference proteome</keyword>
<comment type="catalytic activity">
    <reaction evidence="12">
        <text>a 2'-deoxyribonucleoside 5'-diphosphate + ATP = a 2'-deoxyribonucleoside 5'-triphosphate + ADP</text>
        <dbReference type="Rhea" id="RHEA:44640"/>
        <dbReference type="ChEBI" id="CHEBI:30616"/>
        <dbReference type="ChEBI" id="CHEBI:61560"/>
        <dbReference type="ChEBI" id="CHEBI:73316"/>
        <dbReference type="ChEBI" id="CHEBI:456216"/>
        <dbReference type="EC" id="2.7.4.6"/>
    </reaction>
</comment>
<evidence type="ECO:0000256" key="5">
    <source>
        <dbReference type="ARBA" id="ARBA00022679"/>
    </source>
</evidence>
<evidence type="ECO:0000313" key="16">
    <source>
        <dbReference type="EMBL" id="GCD12849.1"/>
    </source>
</evidence>
<comment type="subunit">
    <text evidence="12">Homotetramer.</text>
</comment>
<dbReference type="SUPFAM" id="SSF54919">
    <property type="entry name" value="Nucleoside diphosphate kinase, NDK"/>
    <property type="match status" value="1"/>
</dbReference>
<dbReference type="GO" id="GO:0004550">
    <property type="term" value="F:nucleoside diphosphate kinase activity"/>
    <property type="evidence" value="ECO:0007669"/>
    <property type="project" value="UniProtKB-UniRule"/>
</dbReference>
<evidence type="ECO:0000259" key="15">
    <source>
        <dbReference type="SMART" id="SM00562"/>
    </source>
</evidence>
<dbReference type="GO" id="GO:0006183">
    <property type="term" value="P:GTP biosynthetic process"/>
    <property type="evidence" value="ECO:0007669"/>
    <property type="project" value="UniProtKB-UniRule"/>
</dbReference>
<dbReference type="GO" id="GO:0006228">
    <property type="term" value="P:UTP biosynthetic process"/>
    <property type="evidence" value="ECO:0007669"/>
    <property type="project" value="UniProtKB-UniRule"/>
</dbReference>
<evidence type="ECO:0000256" key="13">
    <source>
        <dbReference type="PROSITE-ProRule" id="PRU00706"/>
    </source>
</evidence>
<gene>
    <name evidence="12" type="primary">ndk</name>
    <name evidence="16" type="ORF">Ctaglu_44720</name>
</gene>
<organism evidence="16 17">
    <name type="scientific">Clostridium tagluense</name>
    <dbReference type="NCBI Taxonomy" id="360422"/>
    <lineage>
        <taxon>Bacteria</taxon>
        <taxon>Bacillati</taxon>
        <taxon>Bacillota</taxon>
        <taxon>Clostridia</taxon>
        <taxon>Eubacteriales</taxon>
        <taxon>Clostridiaceae</taxon>
        <taxon>Clostridium</taxon>
    </lineage>
</organism>
<dbReference type="GO" id="GO:0005524">
    <property type="term" value="F:ATP binding"/>
    <property type="evidence" value="ECO:0007669"/>
    <property type="project" value="UniProtKB-UniRule"/>
</dbReference>
<dbReference type="InterPro" id="IPR001564">
    <property type="entry name" value="Nucleoside_diP_kinase"/>
</dbReference>
<dbReference type="Gene3D" id="3.30.70.141">
    <property type="entry name" value="Nucleoside diphosphate kinase-like domain"/>
    <property type="match status" value="1"/>
</dbReference>
<keyword evidence="9 12" id="KW-0067">ATP-binding</keyword>
<dbReference type="NCBIfam" id="NF001908">
    <property type="entry name" value="PRK00668.1"/>
    <property type="match status" value="1"/>
</dbReference>
<keyword evidence="10 12" id="KW-0460">Magnesium</keyword>
<dbReference type="OrthoDB" id="9801161at2"/>
<evidence type="ECO:0000256" key="8">
    <source>
        <dbReference type="ARBA" id="ARBA00022777"/>
    </source>
</evidence>
<evidence type="ECO:0000256" key="10">
    <source>
        <dbReference type="ARBA" id="ARBA00022842"/>
    </source>
</evidence>
<evidence type="ECO:0000256" key="7">
    <source>
        <dbReference type="ARBA" id="ARBA00022741"/>
    </source>
</evidence>
<evidence type="ECO:0000256" key="2">
    <source>
        <dbReference type="ARBA" id="ARBA00008142"/>
    </source>
</evidence>
<feature type="active site" description="Pros-phosphohistidine intermediate" evidence="12">
    <location>
        <position position="115"/>
    </location>
</feature>
<sequence length="157" mass="17915">MERTLVLIKPDGVKRGLIGKILNHYEEKSLEIVGLKLITATTDDAKEHYREHEGREYFEELINYITEGKLCAMILKGEKAIDVVRKINGDKDPVKAELASIRGEFTLDKTHNLVHASDSHESAEREIAIWFPELTCKDSYKRTVDLLRKIDGPLINV</sequence>
<keyword evidence="8 12" id="KW-0418">Kinase</keyword>
<dbReference type="GO" id="GO:0006241">
    <property type="term" value="P:CTP biosynthetic process"/>
    <property type="evidence" value="ECO:0007669"/>
    <property type="project" value="UniProtKB-UniRule"/>
</dbReference>
<evidence type="ECO:0000256" key="1">
    <source>
        <dbReference type="ARBA" id="ARBA00001946"/>
    </source>
</evidence>
<comment type="subcellular location">
    <subcellularLocation>
        <location evidence="12">Cytoplasm</location>
    </subcellularLocation>
</comment>
<keyword evidence="6 12" id="KW-0479">Metal-binding</keyword>
<keyword evidence="5 12" id="KW-0808">Transferase</keyword>
<dbReference type="EMBL" id="BHYK01000044">
    <property type="protein sequence ID" value="GCD12849.1"/>
    <property type="molecule type" value="Genomic_DNA"/>
</dbReference>
<feature type="binding site" evidence="12">
    <location>
        <position position="57"/>
    </location>
    <ligand>
        <name>ATP</name>
        <dbReference type="ChEBI" id="CHEBI:30616"/>
    </ligand>
</feature>
<feature type="binding site" evidence="12">
    <location>
        <position position="9"/>
    </location>
    <ligand>
        <name>ATP</name>
        <dbReference type="ChEBI" id="CHEBI:30616"/>
    </ligand>
</feature>
<feature type="binding site" evidence="12">
    <location>
        <position position="85"/>
    </location>
    <ligand>
        <name>ATP</name>
        <dbReference type="ChEBI" id="CHEBI:30616"/>
    </ligand>
</feature>
<dbReference type="FunFam" id="3.30.70.141:FF:000003">
    <property type="entry name" value="Nucleoside diphosphate kinase"/>
    <property type="match status" value="1"/>
</dbReference>
<name>A0A401UTG2_9CLOT</name>
<reference evidence="16 17" key="1">
    <citation type="submission" date="2018-11" db="EMBL/GenBank/DDBJ databases">
        <title>Genome sequencing and assembly of Clostridium tagluense strain A121.</title>
        <authorList>
            <person name="Murakami T."/>
            <person name="Segawa T."/>
            <person name="Shcherbakova V.A."/>
            <person name="Mori H."/>
            <person name="Yoshimura Y."/>
        </authorList>
    </citation>
    <scope>NUCLEOTIDE SEQUENCE [LARGE SCALE GENOMIC DNA]</scope>
    <source>
        <strain evidence="16 17">A121</strain>
    </source>
</reference>
<comment type="function">
    <text evidence="12">Major role in the synthesis of nucleoside triphosphates other than ATP. The ATP gamma phosphate is transferred to the NDP beta phosphate via a ping-pong mechanism, using a phosphorylated active-site intermediate.</text>
</comment>
<dbReference type="RefSeq" id="WP_125005868.1">
    <property type="nucleotide sequence ID" value="NZ_BHYK01000044.1"/>
</dbReference>
<accession>A0A401UTG2</accession>
<evidence type="ECO:0000256" key="14">
    <source>
        <dbReference type="RuleBase" id="RU004011"/>
    </source>
</evidence>
<proteinExistence type="inferred from homology"/>
<keyword evidence="12" id="KW-0963">Cytoplasm</keyword>
<dbReference type="GO" id="GO:0046872">
    <property type="term" value="F:metal ion binding"/>
    <property type="evidence" value="ECO:0007669"/>
    <property type="project" value="UniProtKB-KW"/>
</dbReference>
<dbReference type="HAMAP" id="MF_00451">
    <property type="entry name" value="NDP_kinase"/>
    <property type="match status" value="1"/>
</dbReference>
<comment type="similarity">
    <text evidence="2 12 13 14">Belongs to the NDK family.</text>
</comment>
<dbReference type="CDD" id="cd04413">
    <property type="entry name" value="NDPk_I"/>
    <property type="match status" value="1"/>
</dbReference>
<evidence type="ECO:0000256" key="4">
    <source>
        <dbReference type="ARBA" id="ARBA00017632"/>
    </source>
</evidence>
<dbReference type="Pfam" id="PF00334">
    <property type="entry name" value="NDK"/>
    <property type="match status" value="1"/>
</dbReference>
<evidence type="ECO:0000256" key="11">
    <source>
        <dbReference type="ARBA" id="ARBA00023080"/>
    </source>
</evidence>
<evidence type="ECO:0000256" key="12">
    <source>
        <dbReference type="HAMAP-Rule" id="MF_00451"/>
    </source>
</evidence>
<dbReference type="PRINTS" id="PR01243">
    <property type="entry name" value="NUCDPKINASE"/>
</dbReference>
<feature type="binding site" evidence="12">
    <location>
        <position position="112"/>
    </location>
    <ligand>
        <name>ATP</name>
        <dbReference type="ChEBI" id="CHEBI:30616"/>
    </ligand>
</feature>
<evidence type="ECO:0000313" key="17">
    <source>
        <dbReference type="Proteomes" id="UP000287872"/>
    </source>
</evidence>
<dbReference type="Proteomes" id="UP000287872">
    <property type="component" value="Unassembled WGS sequence"/>
</dbReference>
<feature type="domain" description="Nucleoside diphosphate kinase-like" evidence="15">
    <location>
        <begin position="1"/>
        <end position="137"/>
    </location>
</feature>
<keyword evidence="11 12" id="KW-0546">Nucleotide metabolism</keyword>
<evidence type="ECO:0000256" key="3">
    <source>
        <dbReference type="ARBA" id="ARBA00012966"/>
    </source>
</evidence>
<comment type="caution">
    <text evidence="12 13">Lacks conserved residue(s) required for the propagation of feature annotation.</text>
</comment>
<evidence type="ECO:0000256" key="9">
    <source>
        <dbReference type="ARBA" id="ARBA00022840"/>
    </source>
</evidence>
<dbReference type="AlphaFoldDB" id="A0A401UTG2"/>
<comment type="cofactor">
    <cofactor evidence="1 12">
        <name>Mg(2+)</name>
        <dbReference type="ChEBI" id="CHEBI:18420"/>
    </cofactor>
</comment>